<proteinExistence type="predicted"/>
<dbReference type="Proteomes" id="UP000429523">
    <property type="component" value="Unassembled WGS sequence"/>
</dbReference>
<gene>
    <name evidence="2" type="ORF">PF004_g917</name>
    <name evidence="1" type="ORF">PF009_g1332</name>
</gene>
<evidence type="ECO:0000313" key="2">
    <source>
        <dbReference type="EMBL" id="KAE9254688.1"/>
    </source>
</evidence>
<sequence>MSKRKLSDSVVDKLSFHGNKTLFAAYKKKLKDQLVAISDALVVTELQAKRRAPVAR</sequence>
<dbReference type="EMBL" id="QXGC01000020">
    <property type="protein sequence ID" value="KAE9254688.1"/>
    <property type="molecule type" value="Genomic_DNA"/>
</dbReference>
<evidence type="ECO:0000313" key="4">
    <source>
        <dbReference type="Proteomes" id="UP000476176"/>
    </source>
</evidence>
<protein>
    <submittedName>
        <fullName evidence="1">Uncharacterized protein</fullName>
    </submittedName>
</protein>
<accession>A0A6A3FY74</accession>
<dbReference type="Proteomes" id="UP000476176">
    <property type="component" value="Unassembled WGS sequence"/>
</dbReference>
<reference evidence="1 3" key="1">
    <citation type="submission" date="2018-08" db="EMBL/GenBank/DDBJ databases">
        <title>Genomic investigation of the strawberry pathogen Phytophthora fragariae indicates pathogenicity is determined by transcriptional variation in three key races.</title>
        <authorList>
            <person name="Adams T.M."/>
            <person name="Armitage A.D."/>
            <person name="Sobczyk M.K."/>
            <person name="Bates H.J."/>
            <person name="Dunwell J.M."/>
            <person name="Nellist C.F."/>
            <person name="Harrison R.J."/>
        </authorList>
    </citation>
    <scope>NUCLEOTIDE SEQUENCE [LARGE SCALE GENOMIC DNA]</scope>
    <source>
        <strain evidence="2 4">BC-23</strain>
        <strain evidence="1 3">NOV-9</strain>
    </source>
</reference>
<comment type="caution">
    <text evidence="1">The sequence shown here is derived from an EMBL/GenBank/DDBJ whole genome shotgun (WGS) entry which is preliminary data.</text>
</comment>
<evidence type="ECO:0000313" key="1">
    <source>
        <dbReference type="EMBL" id="KAE8949140.1"/>
    </source>
</evidence>
<dbReference type="EMBL" id="QXGF01000030">
    <property type="protein sequence ID" value="KAE8949140.1"/>
    <property type="molecule type" value="Genomic_DNA"/>
</dbReference>
<organism evidence="1 3">
    <name type="scientific">Phytophthora fragariae</name>
    <dbReference type="NCBI Taxonomy" id="53985"/>
    <lineage>
        <taxon>Eukaryota</taxon>
        <taxon>Sar</taxon>
        <taxon>Stramenopiles</taxon>
        <taxon>Oomycota</taxon>
        <taxon>Peronosporomycetes</taxon>
        <taxon>Peronosporales</taxon>
        <taxon>Peronosporaceae</taxon>
        <taxon>Phytophthora</taxon>
    </lineage>
</organism>
<name>A0A6A3FY74_9STRA</name>
<dbReference type="AlphaFoldDB" id="A0A6A3FY74"/>
<evidence type="ECO:0000313" key="3">
    <source>
        <dbReference type="Proteomes" id="UP000429523"/>
    </source>
</evidence>